<gene>
    <name evidence="4" type="ORF">HDG69_002615</name>
</gene>
<dbReference type="InterPro" id="IPR036271">
    <property type="entry name" value="Tet_transcr_reg_TetR-rel_C_sf"/>
</dbReference>
<evidence type="ECO:0000259" key="3">
    <source>
        <dbReference type="PROSITE" id="PS50977"/>
    </source>
</evidence>
<dbReference type="SUPFAM" id="SSF48498">
    <property type="entry name" value="Tetracyclin repressor-like, C-terminal domain"/>
    <property type="match status" value="1"/>
</dbReference>
<dbReference type="PROSITE" id="PS50977">
    <property type="entry name" value="HTH_TETR_2"/>
    <property type="match status" value="1"/>
</dbReference>
<reference evidence="4 5" key="1">
    <citation type="submission" date="2020-05" db="EMBL/GenBank/DDBJ databases">
        <title>Genomic Encyclopedia of Type Strains, Phase III (KMG-III): the genomes of soil and plant-associated and newly described type strains.</title>
        <authorList>
            <person name="Whitman W."/>
        </authorList>
    </citation>
    <scope>NUCLEOTIDE SEQUENCE [LARGE SCALE GENOMIC DNA]</scope>
    <source>
        <strain evidence="4 5">KCTC 19046</strain>
    </source>
</reference>
<dbReference type="Pfam" id="PF17940">
    <property type="entry name" value="TetR_C_31"/>
    <property type="match status" value="1"/>
</dbReference>
<keyword evidence="5" id="KW-1185">Reference proteome</keyword>
<dbReference type="SUPFAM" id="SSF46689">
    <property type="entry name" value="Homeodomain-like"/>
    <property type="match status" value="1"/>
</dbReference>
<dbReference type="EMBL" id="JABEZU010000003">
    <property type="protein sequence ID" value="NOV98030.1"/>
    <property type="molecule type" value="Genomic_DNA"/>
</dbReference>
<organism evidence="4 5">
    <name type="scientific">Isoptericola halotolerans</name>
    <dbReference type="NCBI Taxonomy" id="300560"/>
    <lineage>
        <taxon>Bacteria</taxon>
        <taxon>Bacillati</taxon>
        <taxon>Actinomycetota</taxon>
        <taxon>Actinomycetes</taxon>
        <taxon>Micrococcales</taxon>
        <taxon>Promicromonosporaceae</taxon>
        <taxon>Isoptericola</taxon>
    </lineage>
</organism>
<dbReference type="InterPro" id="IPR001647">
    <property type="entry name" value="HTH_TetR"/>
</dbReference>
<sequence length="194" mass="20663">MAADPSRVNRVLDAGIEVIGTEGLRALTHRAVDAAAGLPNGSTSNLFRTREALLQAMTARLVEVELVGWERRAARDRPASPDMLATTLAATVQQLTGPLRTLSVARYALFTEAARDPALRREVERAGRRVAAIGQSWLAAIGSSRPAEHTAIVMAHLDGVVLRRLAFPGVPGADDVAAGLRLLLRSLVEPVHDG</sequence>
<comment type="caution">
    <text evidence="4">The sequence shown here is derived from an EMBL/GenBank/DDBJ whole genome shotgun (WGS) entry which is preliminary data.</text>
</comment>
<dbReference type="InterPro" id="IPR009057">
    <property type="entry name" value="Homeodomain-like_sf"/>
</dbReference>
<evidence type="ECO:0000313" key="5">
    <source>
        <dbReference type="Proteomes" id="UP000757540"/>
    </source>
</evidence>
<dbReference type="GO" id="GO:0003677">
    <property type="term" value="F:DNA binding"/>
    <property type="evidence" value="ECO:0007669"/>
    <property type="project" value="UniProtKB-KW"/>
</dbReference>
<feature type="domain" description="HTH tetR-type" evidence="3">
    <location>
        <begin position="5"/>
        <end position="65"/>
    </location>
</feature>
<keyword evidence="1 2" id="KW-0238">DNA-binding</keyword>
<evidence type="ECO:0000256" key="2">
    <source>
        <dbReference type="PROSITE-ProRule" id="PRU00335"/>
    </source>
</evidence>
<evidence type="ECO:0000256" key="1">
    <source>
        <dbReference type="ARBA" id="ARBA00023125"/>
    </source>
</evidence>
<dbReference type="Proteomes" id="UP000757540">
    <property type="component" value="Unassembled WGS sequence"/>
</dbReference>
<dbReference type="RefSeq" id="WP_171784256.1">
    <property type="nucleotide sequence ID" value="NZ_BAAAML010000005.1"/>
</dbReference>
<dbReference type="InterPro" id="IPR041583">
    <property type="entry name" value="TetR_C_31"/>
</dbReference>
<name>A0ABX2A7Z3_9MICO</name>
<proteinExistence type="predicted"/>
<feature type="DNA-binding region" description="H-T-H motif" evidence="2">
    <location>
        <begin position="28"/>
        <end position="47"/>
    </location>
</feature>
<protein>
    <submittedName>
        <fullName evidence="4">DNA-binding transcriptional regulator YbjK</fullName>
    </submittedName>
</protein>
<evidence type="ECO:0000313" key="4">
    <source>
        <dbReference type="EMBL" id="NOV98030.1"/>
    </source>
</evidence>
<accession>A0ABX2A7Z3</accession>
<dbReference type="Gene3D" id="1.10.357.10">
    <property type="entry name" value="Tetracycline Repressor, domain 2"/>
    <property type="match status" value="1"/>
</dbReference>